<reference evidence="3" key="1">
    <citation type="journal article" date="2019" name="Int. J. Syst. Evol. Microbiol.">
        <title>The Global Catalogue of Microorganisms (GCM) 10K type strain sequencing project: providing services to taxonomists for standard genome sequencing and annotation.</title>
        <authorList>
            <consortium name="The Broad Institute Genomics Platform"/>
            <consortium name="The Broad Institute Genome Sequencing Center for Infectious Disease"/>
            <person name="Wu L."/>
            <person name="Ma J."/>
        </authorList>
    </citation>
    <scope>NUCLEOTIDE SEQUENCE [LARGE SCALE GENOMIC DNA]</scope>
    <source>
        <strain evidence="3">CGMCC 1.16226</strain>
    </source>
</reference>
<dbReference type="InterPro" id="IPR043132">
    <property type="entry name" value="BCAT-like_C"/>
</dbReference>
<feature type="region of interest" description="Disordered" evidence="1">
    <location>
        <begin position="128"/>
        <end position="162"/>
    </location>
</feature>
<organism evidence="2 3">
    <name type="scientific">Mesorhizobium calcicola</name>
    <dbReference type="NCBI Taxonomy" id="1300310"/>
    <lineage>
        <taxon>Bacteria</taxon>
        <taxon>Pseudomonadati</taxon>
        <taxon>Pseudomonadota</taxon>
        <taxon>Alphaproteobacteria</taxon>
        <taxon>Hyphomicrobiales</taxon>
        <taxon>Phyllobacteriaceae</taxon>
        <taxon>Mesorhizobium</taxon>
    </lineage>
</organism>
<dbReference type="Pfam" id="PF01063">
    <property type="entry name" value="Aminotran_4"/>
    <property type="match status" value="1"/>
</dbReference>
<dbReference type="RefSeq" id="WP_379027066.1">
    <property type="nucleotide sequence ID" value="NZ_JBHUGY010000076.1"/>
</dbReference>
<dbReference type="EMBL" id="JBHUGY010000076">
    <property type="protein sequence ID" value="MFD2058595.1"/>
    <property type="molecule type" value="Genomic_DNA"/>
</dbReference>
<keyword evidence="2" id="KW-0808">Transferase</keyword>
<keyword evidence="2" id="KW-0032">Aminotransferase</keyword>
<name>A0ABW4WPV2_9HYPH</name>
<dbReference type="InterPro" id="IPR036038">
    <property type="entry name" value="Aminotransferase-like"/>
</dbReference>
<proteinExistence type="predicted"/>
<dbReference type="Gene3D" id="3.20.10.10">
    <property type="entry name" value="D-amino Acid Aminotransferase, subunit A, domain 2"/>
    <property type="match status" value="1"/>
</dbReference>
<feature type="compositionally biased region" description="Polar residues" evidence="1">
    <location>
        <begin position="153"/>
        <end position="162"/>
    </location>
</feature>
<dbReference type="InterPro" id="IPR001544">
    <property type="entry name" value="Aminotrans_IV"/>
</dbReference>
<sequence>MSRKVRVSTSSASRLANCRRRPLACCRHHRRTVFDLCAEQGLAATAADVSVAPLREADEVFITSTAGGIMPVTEIDGRPDRRRQGWTGHQPADGNSTGRSTTTRHGRARDLSLIDQFLVLRAASVQKISPASGKARDRPFARKRRSLRFHSEITPQGKDSTS</sequence>
<evidence type="ECO:0000313" key="3">
    <source>
        <dbReference type="Proteomes" id="UP001597349"/>
    </source>
</evidence>
<evidence type="ECO:0000313" key="2">
    <source>
        <dbReference type="EMBL" id="MFD2058595.1"/>
    </source>
</evidence>
<comment type="caution">
    <text evidence="2">The sequence shown here is derived from an EMBL/GenBank/DDBJ whole genome shotgun (WGS) entry which is preliminary data.</text>
</comment>
<evidence type="ECO:0000256" key="1">
    <source>
        <dbReference type="SAM" id="MobiDB-lite"/>
    </source>
</evidence>
<protein>
    <submittedName>
        <fullName evidence="2">Aminotransferase class IV</fullName>
    </submittedName>
</protein>
<dbReference type="Proteomes" id="UP001597349">
    <property type="component" value="Unassembled WGS sequence"/>
</dbReference>
<accession>A0ABW4WPV2</accession>
<dbReference type="GO" id="GO:0008483">
    <property type="term" value="F:transaminase activity"/>
    <property type="evidence" value="ECO:0007669"/>
    <property type="project" value="UniProtKB-KW"/>
</dbReference>
<keyword evidence="3" id="KW-1185">Reference proteome</keyword>
<feature type="region of interest" description="Disordered" evidence="1">
    <location>
        <begin position="71"/>
        <end position="107"/>
    </location>
</feature>
<dbReference type="SUPFAM" id="SSF56752">
    <property type="entry name" value="D-aminoacid aminotransferase-like PLP-dependent enzymes"/>
    <property type="match status" value="1"/>
</dbReference>
<gene>
    <name evidence="2" type="ORF">ACFSQT_37575</name>
</gene>